<dbReference type="GO" id="GO:0006487">
    <property type="term" value="P:protein N-linked glycosylation"/>
    <property type="evidence" value="ECO:0007669"/>
    <property type="project" value="TreeGrafter"/>
</dbReference>
<evidence type="ECO:0000313" key="4">
    <source>
        <dbReference type="EMBL" id="QHS84018.1"/>
    </source>
</evidence>
<dbReference type="SUPFAM" id="SSF53448">
    <property type="entry name" value="Nucleotide-diphospho-sugar transferases"/>
    <property type="match status" value="1"/>
</dbReference>
<keyword evidence="3" id="KW-0472">Membrane</keyword>
<keyword evidence="1" id="KW-0328">Glycosyltransferase</keyword>
<protein>
    <recommendedName>
        <fullName evidence="5">Nucleotide-diphospho-sugar transferase domain-containing protein</fullName>
    </recommendedName>
</protein>
<accession>A0A6C0AW90</accession>
<keyword evidence="3" id="KW-1133">Transmembrane helix</keyword>
<keyword evidence="2" id="KW-0808">Transferase</keyword>
<dbReference type="InterPro" id="IPR008630">
    <property type="entry name" value="Glyco_trans_34"/>
</dbReference>
<reference evidence="4" key="1">
    <citation type="journal article" date="2020" name="Nature">
        <title>Giant virus diversity and host interactions through global metagenomics.</title>
        <authorList>
            <person name="Schulz F."/>
            <person name="Roux S."/>
            <person name="Paez-Espino D."/>
            <person name="Jungbluth S."/>
            <person name="Walsh D.A."/>
            <person name="Denef V.J."/>
            <person name="McMahon K.D."/>
            <person name="Konstantinidis K.T."/>
            <person name="Eloe-Fadrosh E.A."/>
            <person name="Kyrpides N.C."/>
            <person name="Woyke T."/>
        </authorList>
    </citation>
    <scope>NUCLEOTIDE SEQUENCE</scope>
    <source>
        <strain evidence="4">GVMAG-S-ERX555965-48</strain>
    </source>
</reference>
<sequence length="243" mass="29935">MNIAICMYYTENISNYAYYSREINKMYCKKYGYDLIVSNDNFLTDLTPHYERYPLLLRHIDNYDWIVWIDSDAYFYIDSPPLENIIKYIHYSHTCILSYTITQYLSSEFKKYYINNGIFLMKNTEENKEFLYKMIHNEDIIQVSEKLHHVYDQSVFRYLYDTNYRNFKDNSFVLNYGVLQHFYDYELPYLNYKPYIHHLAGNDNRTREKIIKSYYIKIKYFNWKNIIILFTATTSISLYYYFN</sequence>
<name>A0A6C0AW90_9ZZZZ</name>
<dbReference type="GO" id="GO:0000139">
    <property type="term" value="C:Golgi membrane"/>
    <property type="evidence" value="ECO:0007669"/>
    <property type="project" value="TreeGrafter"/>
</dbReference>
<dbReference type="InterPro" id="IPR029044">
    <property type="entry name" value="Nucleotide-diphossugar_trans"/>
</dbReference>
<dbReference type="PANTHER" id="PTHR31306">
    <property type="entry name" value="ALPHA-1,6-MANNOSYLTRANSFERASE MNN11-RELATED"/>
    <property type="match status" value="1"/>
</dbReference>
<dbReference type="GO" id="GO:0016757">
    <property type="term" value="F:glycosyltransferase activity"/>
    <property type="evidence" value="ECO:0007669"/>
    <property type="project" value="UniProtKB-KW"/>
</dbReference>
<evidence type="ECO:0000256" key="1">
    <source>
        <dbReference type="ARBA" id="ARBA00022676"/>
    </source>
</evidence>
<evidence type="ECO:0000256" key="2">
    <source>
        <dbReference type="ARBA" id="ARBA00022679"/>
    </source>
</evidence>
<dbReference type="AlphaFoldDB" id="A0A6C0AW90"/>
<dbReference type="EMBL" id="MN738771">
    <property type="protein sequence ID" value="QHS84018.1"/>
    <property type="molecule type" value="Genomic_DNA"/>
</dbReference>
<evidence type="ECO:0000256" key="3">
    <source>
        <dbReference type="SAM" id="Phobius"/>
    </source>
</evidence>
<evidence type="ECO:0008006" key="5">
    <source>
        <dbReference type="Google" id="ProtNLM"/>
    </source>
</evidence>
<dbReference type="Gene3D" id="3.90.550.10">
    <property type="entry name" value="Spore Coat Polysaccharide Biosynthesis Protein SpsA, Chain A"/>
    <property type="match status" value="1"/>
</dbReference>
<keyword evidence="3" id="KW-0812">Transmembrane</keyword>
<organism evidence="4">
    <name type="scientific">viral metagenome</name>
    <dbReference type="NCBI Taxonomy" id="1070528"/>
    <lineage>
        <taxon>unclassified sequences</taxon>
        <taxon>metagenomes</taxon>
        <taxon>organismal metagenomes</taxon>
    </lineage>
</organism>
<proteinExistence type="predicted"/>
<feature type="transmembrane region" description="Helical" evidence="3">
    <location>
        <begin position="221"/>
        <end position="242"/>
    </location>
</feature>
<dbReference type="PANTHER" id="PTHR31306:SF4">
    <property type="entry name" value="ALPHA-1,2-GALACTOSYLTRANSFERASE"/>
    <property type="match status" value="1"/>
</dbReference>